<dbReference type="FunFam" id="3.30.365.10:FF:000001">
    <property type="entry name" value="Xanthine dehydrogenase oxidase"/>
    <property type="match status" value="1"/>
</dbReference>
<dbReference type="Gene3D" id="3.90.1170.50">
    <property type="entry name" value="Aldehyde oxidase/xanthine dehydrogenase, a/b hammerhead"/>
    <property type="match status" value="1"/>
</dbReference>
<dbReference type="GO" id="GO:0030151">
    <property type="term" value="F:molybdenum ion binding"/>
    <property type="evidence" value="ECO:0007669"/>
    <property type="project" value="InterPro"/>
</dbReference>
<dbReference type="SUPFAM" id="SSF56003">
    <property type="entry name" value="Molybdenum cofactor-binding domain"/>
    <property type="match status" value="1"/>
</dbReference>
<evidence type="ECO:0000256" key="3">
    <source>
        <dbReference type="ARBA" id="ARBA00006849"/>
    </source>
</evidence>
<evidence type="ECO:0000256" key="9">
    <source>
        <dbReference type="ARBA" id="ARBA00034078"/>
    </source>
</evidence>
<dbReference type="SMART" id="SM01008">
    <property type="entry name" value="Ald_Xan_dh_C"/>
    <property type="match status" value="1"/>
</dbReference>
<dbReference type="InterPro" id="IPR008274">
    <property type="entry name" value="AldOxase/xan_DH_MoCoBD1"/>
</dbReference>
<name>D5BTM5_PUNMI</name>
<evidence type="ECO:0000256" key="7">
    <source>
        <dbReference type="ARBA" id="ARBA00023004"/>
    </source>
</evidence>
<dbReference type="EC" id="1.17.1.4" evidence="13"/>
<reference evidence="13 14" key="1">
    <citation type="journal article" date="2010" name="J. Bacteriol.">
        <title>Complete genome sequence of "Candidatus Puniceispirillum marinum" IMCC1322, a representative of the SAR116 clade in the Alphaproteobacteria.</title>
        <authorList>
            <person name="Oh H.M."/>
            <person name="Kwon K.K."/>
            <person name="Kang I."/>
            <person name="Kang S.G."/>
            <person name="Lee J.H."/>
            <person name="Kim S.J."/>
            <person name="Cho J.C."/>
        </authorList>
    </citation>
    <scope>NUCLEOTIDE SEQUENCE [LARGE SCALE GENOMIC DNA]</scope>
    <source>
        <strain evidence="13 14">IMCC1322</strain>
    </source>
</reference>
<accession>D5BTM5</accession>
<keyword evidence="5" id="KW-0479">Metal-binding</keyword>
<dbReference type="InterPro" id="IPR037165">
    <property type="entry name" value="AldOxase/xan_DH_Mopterin-bd_sf"/>
</dbReference>
<gene>
    <name evidence="13" type="ordered locus">SAR116_1379</name>
</gene>
<dbReference type="GO" id="GO:0004854">
    <property type="term" value="F:xanthine dehydrogenase activity"/>
    <property type="evidence" value="ECO:0007669"/>
    <property type="project" value="UniProtKB-EC"/>
</dbReference>
<evidence type="ECO:0000256" key="1">
    <source>
        <dbReference type="ARBA" id="ARBA00001924"/>
    </source>
</evidence>
<organism evidence="13 14">
    <name type="scientific">Puniceispirillum marinum (strain IMCC1322)</name>
    <dbReference type="NCBI Taxonomy" id="488538"/>
    <lineage>
        <taxon>Bacteria</taxon>
        <taxon>Pseudomonadati</taxon>
        <taxon>Pseudomonadota</taxon>
        <taxon>Alphaproteobacteria</taxon>
        <taxon>Candidatus Puniceispirillales</taxon>
        <taxon>Candidatus Puniceispirillaceae</taxon>
        <taxon>Candidatus Puniceispirillum</taxon>
    </lineage>
</organism>
<dbReference type="STRING" id="488538.SAR116_1379"/>
<evidence type="ECO:0000256" key="5">
    <source>
        <dbReference type="ARBA" id="ARBA00022723"/>
    </source>
</evidence>
<dbReference type="GO" id="GO:0051537">
    <property type="term" value="F:2 iron, 2 sulfur cluster binding"/>
    <property type="evidence" value="ECO:0007669"/>
    <property type="project" value="UniProtKB-KW"/>
</dbReference>
<evidence type="ECO:0000256" key="8">
    <source>
        <dbReference type="ARBA" id="ARBA00023014"/>
    </source>
</evidence>
<dbReference type="Pfam" id="PF02738">
    <property type="entry name" value="MoCoBD_1"/>
    <property type="match status" value="1"/>
</dbReference>
<evidence type="ECO:0000313" key="13">
    <source>
        <dbReference type="EMBL" id="ADE39622.1"/>
    </source>
</evidence>
<evidence type="ECO:0000256" key="10">
    <source>
        <dbReference type="ARBA" id="ARBA00053029"/>
    </source>
</evidence>
<evidence type="ECO:0000313" key="14">
    <source>
        <dbReference type="Proteomes" id="UP000007460"/>
    </source>
</evidence>
<dbReference type="Gene3D" id="3.30.365.10">
    <property type="entry name" value="Aldehyde oxidase/xanthine dehydrogenase, molybdopterin binding domain"/>
    <property type="match status" value="4"/>
</dbReference>
<dbReference type="EMBL" id="CP001751">
    <property type="protein sequence ID" value="ADE39622.1"/>
    <property type="molecule type" value="Genomic_DNA"/>
</dbReference>
<evidence type="ECO:0000256" key="2">
    <source>
        <dbReference type="ARBA" id="ARBA00001974"/>
    </source>
</evidence>
<dbReference type="FunFam" id="3.30.365.10:FF:000002">
    <property type="entry name" value="Xanthine dehydrogenase oxidase"/>
    <property type="match status" value="1"/>
</dbReference>
<dbReference type="InterPro" id="IPR016208">
    <property type="entry name" value="Ald_Oxase/xanthine_DH-like"/>
</dbReference>
<feature type="region of interest" description="Disordered" evidence="11">
    <location>
        <begin position="1"/>
        <end position="33"/>
    </location>
</feature>
<dbReference type="Proteomes" id="UP000007460">
    <property type="component" value="Chromosome"/>
</dbReference>
<dbReference type="PANTHER" id="PTHR45444:SF3">
    <property type="entry name" value="XANTHINE DEHYDROGENASE"/>
    <property type="match status" value="1"/>
</dbReference>
<dbReference type="OrthoDB" id="9763985at2"/>
<keyword evidence="6 13" id="KW-0560">Oxidoreductase</keyword>
<dbReference type="InterPro" id="IPR036856">
    <property type="entry name" value="Ald_Oxase/Xan_DH_a/b_sf"/>
</dbReference>
<protein>
    <submittedName>
        <fullName evidence="13">Xanthine dehydrogenase, B subunit</fullName>
        <ecNumber evidence="13">1.17.1.4</ecNumber>
    </submittedName>
</protein>
<keyword evidence="14" id="KW-1185">Reference proteome</keyword>
<evidence type="ECO:0000256" key="4">
    <source>
        <dbReference type="ARBA" id="ARBA00022714"/>
    </source>
</evidence>
<proteinExistence type="inferred from homology"/>
<comment type="cofactor">
    <cofactor evidence="1">
        <name>Mo-molybdopterin</name>
        <dbReference type="ChEBI" id="CHEBI:71302"/>
    </cofactor>
</comment>
<dbReference type="InterPro" id="IPR046867">
    <property type="entry name" value="AldOxase/xan_DH_MoCoBD2"/>
</dbReference>
<keyword evidence="7" id="KW-0408">Iron</keyword>
<dbReference type="Pfam" id="PF20256">
    <property type="entry name" value="MoCoBD_2"/>
    <property type="match status" value="1"/>
</dbReference>
<evidence type="ECO:0000256" key="11">
    <source>
        <dbReference type="SAM" id="MobiDB-lite"/>
    </source>
</evidence>
<dbReference type="PANTHER" id="PTHR45444">
    <property type="entry name" value="XANTHINE DEHYDROGENASE"/>
    <property type="match status" value="1"/>
</dbReference>
<comment type="cofactor">
    <cofactor evidence="2">
        <name>FAD</name>
        <dbReference type="ChEBI" id="CHEBI:57692"/>
    </cofactor>
</comment>
<keyword evidence="8" id="KW-0411">Iron-sulfur</keyword>
<dbReference type="HOGENOM" id="CLU_001681_4_1_5"/>
<dbReference type="NCBIfam" id="TIGR02965">
    <property type="entry name" value="xanthine_xdhB"/>
    <property type="match status" value="1"/>
</dbReference>
<evidence type="ECO:0000256" key="6">
    <source>
        <dbReference type="ARBA" id="ARBA00023002"/>
    </source>
</evidence>
<dbReference type="SUPFAM" id="SSF54665">
    <property type="entry name" value="CO dehydrogenase molybdoprotein N-domain-like"/>
    <property type="match status" value="1"/>
</dbReference>
<sequence>MPRLDATSPQTALHEPVHHDSAHKHVSGRAHYTDDLPVPQNTLQVLIAQSPHAHARIISMDLSAVASAEGVVAVLSAQNVPGINDCSPVAGDDPIFAYDTVSYVGQSVFAVAAVDMASARAAIGLAKIDYDILPAIVTIDEAMQEGTFLGPAATISTGDADGAIAAAPHHLDGRIVIGGQEHFYLEGQAALAVPGEDGDMTLYCSTQHPSEIQHKVATSLGLANHAVTVETRRMGGAFGGKESQGNLPAITAAIAAKLTGRPAKTIYDRDDDFMLTGKRHDVRIDYSVGFDDDGKIRGVVFEQALRCGMSWDLSESIAARAMCHADNAYHIKNMRIISHRCRTNTQSNTAFRGFGGPQGMVGIERVIDAVAHHLALDPLIVRQRNFYPHKDISDHGVTPYGQPVEDCVIQDIVSTLVKTSAYTKRRKAVELFNKANRYVKRGIALTPVKFGISFNSSFLNQAGALVHVYNDGSVHLNHGGTEMGQGLYTKVAQIVAHVFSIPLETVKITATTTGKVPNTSATAASSGSDLNGMAAMRAAHAIKTRMQDFLAEQSQIDPKDVHFSDGKVLVGDQYYSFAEAAHRCYMGRISLSSTGFYATPKVHWDKQTLTGRPFFYFAYGAACSEVVVDLLTGENRILRTDILHDVGKSLNPALDIGQIEGGFVQGAGWLTTEELVWNEQGRLMTHAPSTYKIPACSDRPVDFRVALFAEGENSEATIHKSKAVGEPPLMLGISVLMALSHALQSAGESGEYPALDAPATCERLLMRSIALGGPCV</sequence>
<keyword evidence="4" id="KW-0001">2Fe-2S</keyword>
<comment type="similarity">
    <text evidence="3">Belongs to the xanthine dehydrogenase family.</text>
</comment>
<dbReference type="InterPro" id="IPR000674">
    <property type="entry name" value="Ald_Oxase/Xan_DH_a/b"/>
</dbReference>
<evidence type="ECO:0000259" key="12">
    <source>
        <dbReference type="SMART" id="SM01008"/>
    </source>
</evidence>
<dbReference type="eggNOG" id="COG4631">
    <property type="taxonomic scope" value="Bacteria"/>
</dbReference>
<feature type="domain" description="Aldehyde oxidase/xanthine dehydrogenase a/b hammerhead" evidence="12">
    <location>
        <begin position="27"/>
        <end position="134"/>
    </location>
</feature>
<comment type="cofactor">
    <cofactor evidence="10">
        <name>Mo-molybdopterin cytosine dinucleotide</name>
        <dbReference type="ChEBI" id="CHEBI:71308"/>
    </cofactor>
</comment>
<dbReference type="RefSeq" id="WP_013046249.1">
    <property type="nucleotide sequence ID" value="NC_014010.1"/>
</dbReference>
<dbReference type="Pfam" id="PF01315">
    <property type="entry name" value="Ald_Xan_dh_C"/>
    <property type="match status" value="1"/>
</dbReference>
<dbReference type="InterPro" id="IPR014309">
    <property type="entry name" value="Xanthine_DH_Mopterin-bd_su"/>
</dbReference>
<dbReference type="KEGG" id="apb:SAR116_1379"/>
<dbReference type="GO" id="GO:0005506">
    <property type="term" value="F:iron ion binding"/>
    <property type="evidence" value="ECO:0007669"/>
    <property type="project" value="InterPro"/>
</dbReference>
<dbReference type="AlphaFoldDB" id="D5BTM5"/>
<comment type="cofactor">
    <cofactor evidence="9">
        <name>[2Fe-2S] cluster</name>
        <dbReference type="ChEBI" id="CHEBI:190135"/>
    </cofactor>
</comment>